<evidence type="ECO:0000256" key="1">
    <source>
        <dbReference type="SAM" id="MobiDB-lite"/>
    </source>
</evidence>
<feature type="region of interest" description="Disordered" evidence="1">
    <location>
        <begin position="1"/>
        <end position="28"/>
    </location>
</feature>
<comment type="caution">
    <text evidence="3">The sequence shown here is derived from an EMBL/GenBank/DDBJ whole genome shotgun (WGS) entry which is preliminary data.</text>
</comment>
<dbReference type="PANTHER" id="PTHR31286">
    <property type="entry name" value="GLYCINE-RICH CELL WALL STRUCTURAL PROTEIN 1.8-LIKE"/>
    <property type="match status" value="1"/>
</dbReference>
<sequence>MEPPDNQGPVGLRGKLETPKGTGSPNNSIQEKISYASRLVTSSTTIPSAQELEKVMARQTTHNGVPAVIFKAADYYGIMAHDCRRTIVGNFLKPRPQIDKIRSKFKELVALKGSVKIGVYDNYNVFIDCSNDEDFQNVWYRRMIEIEGLQMWMQKWTPDFKPEKDIPIVPVWVLLPELPFHMHNWQYVKQFLIPIGTPLSLDSATESKTRPNMT</sequence>
<name>A0ABQ7TWN4_SOLTU</name>
<accession>A0ABQ7TWN4</accession>
<dbReference type="PANTHER" id="PTHR31286:SF164">
    <property type="entry name" value="ZINC FINGER, CCHC-TYPE"/>
    <property type="match status" value="1"/>
</dbReference>
<evidence type="ECO:0000259" key="2">
    <source>
        <dbReference type="Pfam" id="PF14111"/>
    </source>
</evidence>
<gene>
    <name evidence="3" type="ORF">KY290_037174</name>
</gene>
<dbReference type="Proteomes" id="UP000826656">
    <property type="component" value="Unassembled WGS sequence"/>
</dbReference>
<organism evidence="3 4">
    <name type="scientific">Solanum tuberosum</name>
    <name type="common">Potato</name>
    <dbReference type="NCBI Taxonomy" id="4113"/>
    <lineage>
        <taxon>Eukaryota</taxon>
        <taxon>Viridiplantae</taxon>
        <taxon>Streptophyta</taxon>
        <taxon>Embryophyta</taxon>
        <taxon>Tracheophyta</taxon>
        <taxon>Spermatophyta</taxon>
        <taxon>Magnoliopsida</taxon>
        <taxon>eudicotyledons</taxon>
        <taxon>Gunneridae</taxon>
        <taxon>Pentapetalae</taxon>
        <taxon>asterids</taxon>
        <taxon>lamiids</taxon>
        <taxon>Solanales</taxon>
        <taxon>Solanaceae</taxon>
        <taxon>Solanoideae</taxon>
        <taxon>Solaneae</taxon>
        <taxon>Solanum</taxon>
    </lineage>
</organism>
<dbReference type="Pfam" id="PF14111">
    <property type="entry name" value="DUF4283"/>
    <property type="match status" value="1"/>
</dbReference>
<protein>
    <recommendedName>
        <fullName evidence="2">DUF4283 domain-containing protein</fullName>
    </recommendedName>
</protein>
<keyword evidence="4" id="KW-1185">Reference proteome</keyword>
<reference evidence="3 4" key="1">
    <citation type="journal article" date="2021" name="bioRxiv">
        <title>Chromosome-scale and haplotype-resolved genome assembly of a tetraploid potato cultivar.</title>
        <authorList>
            <person name="Sun H."/>
            <person name="Jiao W.-B."/>
            <person name="Krause K."/>
            <person name="Campoy J.A."/>
            <person name="Goel M."/>
            <person name="Folz-Donahue K."/>
            <person name="Kukat C."/>
            <person name="Huettel B."/>
            <person name="Schneeberger K."/>
        </authorList>
    </citation>
    <scope>NUCLEOTIDE SEQUENCE [LARGE SCALE GENOMIC DNA]</scope>
    <source>
        <strain evidence="3">SolTubOtavaFocal</strain>
        <tissue evidence="3">Leaves</tissue>
    </source>
</reference>
<dbReference type="InterPro" id="IPR025558">
    <property type="entry name" value="DUF4283"/>
</dbReference>
<evidence type="ECO:0000313" key="3">
    <source>
        <dbReference type="EMBL" id="KAH0738469.1"/>
    </source>
</evidence>
<dbReference type="InterPro" id="IPR040256">
    <property type="entry name" value="At4g02000-like"/>
</dbReference>
<feature type="domain" description="DUF4283" evidence="2">
    <location>
        <begin position="81"/>
        <end position="163"/>
    </location>
</feature>
<dbReference type="EMBL" id="JAIVGD010000028">
    <property type="protein sequence ID" value="KAH0738469.1"/>
    <property type="molecule type" value="Genomic_DNA"/>
</dbReference>
<evidence type="ECO:0000313" key="4">
    <source>
        <dbReference type="Proteomes" id="UP000826656"/>
    </source>
</evidence>
<proteinExistence type="predicted"/>